<evidence type="ECO:0000313" key="3">
    <source>
        <dbReference type="Proteomes" id="UP000075737"/>
    </source>
</evidence>
<dbReference type="AlphaFoldDB" id="A0A162MK24"/>
<dbReference type="EMBL" id="LOHZ01000027">
    <property type="protein sequence ID" value="KYO66456.1"/>
    <property type="molecule type" value="Genomic_DNA"/>
</dbReference>
<feature type="domain" description="DUF8180" evidence="1">
    <location>
        <begin position="22"/>
        <end position="79"/>
    </location>
</feature>
<evidence type="ECO:0000313" key="2">
    <source>
        <dbReference type="EMBL" id="KYO66456.1"/>
    </source>
</evidence>
<reference evidence="2 3" key="1">
    <citation type="submission" date="2015-12" db="EMBL/GenBank/DDBJ databases">
        <title>Draft genome of Thermovenabulum gondwanense isolated from a red thermophilic microbial mat colonisisng an outflow channel of a bore well.</title>
        <authorList>
            <person name="Patel B.K."/>
        </authorList>
    </citation>
    <scope>NUCLEOTIDE SEQUENCE [LARGE SCALE GENOMIC DNA]</scope>
    <source>
        <strain evidence="2 3">R270</strain>
    </source>
</reference>
<evidence type="ECO:0000259" key="1">
    <source>
        <dbReference type="Pfam" id="PF26551"/>
    </source>
</evidence>
<protein>
    <recommendedName>
        <fullName evidence="1">DUF8180 domain-containing protein</fullName>
    </recommendedName>
</protein>
<keyword evidence="3" id="KW-1185">Reference proteome</keyword>
<dbReference type="RefSeq" id="WP_068748222.1">
    <property type="nucleotide sequence ID" value="NZ_LOHZ01000027.1"/>
</dbReference>
<dbReference type="Proteomes" id="UP000075737">
    <property type="component" value="Unassembled WGS sequence"/>
</dbReference>
<name>A0A162MK24_9FIRM</name>
<sequence length="80" mass="9087">MHMHEGHTGNGENQASGDIQTLKVLLAHWIEHNKSHEENFRKWAEKAKNLGKDECGEYINKAADLLLKAGEALFEAKKYI</sequence>
<dbReference type="Pfam" id="PF26551">
    <property type="entry name" value="DUF8180"/>
    <property type="match status" value="1"/>
</dbReference>
<gene>
    <name evidence="2" type="ORF">ATZ99_10840</name>
</gene>
<dbReference type="STRING" id="520767.ATZ99_10840"/>
<comment type="caution">
    <text evidence="2">The sequence shown here is derived from an EMBL/GenBank/DDBJ whole genome shotgun (WGS) entry which is preliminary data.</text>
</comment>
<proteinExistence type="predicted"/>
<accession>A0A162MK24</accession>
<dbReference type="OrthoDB" id="1779770at2"/>
<organism evidence="2 3">
    <name type="scientific">Thermovenabulum gondwanense</name>
    <dbReference type="NCBI Taxonomy" id="520767"/>
    <lineage>
        <taxon>Bacteria</taxon>
        <taxon>Bacillati</taxon>
        <taxon>Bacillota</taxon>
        <taxon>Clostridia</taxon>
        <taxon>Thermosediminibacterales</taxon>
        <taxon>Thermosediminibacteraceae</taxon>
        <taxon>Thermovenabulum</taxon>
    </lineage>
</organism>
<dbReference type="InterPro" id="IPR058493">
    <property type="entry name" value="DUF8180"/>
</dbReference>